<evidence type="ECO:0000256" key="2">
    <source>
        <dbReference type="ARBA" id="ARBA00022448"/>
    </source>
</evidence>
<evidence type="ECO:0000256" key="8">
    <source>
        <dbReference type="ARBA" id="ARBA00023136"/>
    </source>
</evidence>
<comment type="similarity">
    <text evidence="9">Belongs to the TatB family.</text>
</comment>
<dbReference type="InterPro" id="IPR018448">
    <property type="entry name" value="TatB"/>
</dbReference>
<dbReference type="HAMAP" id="MF_00237">
    <property type="entry name" value="TatB"/>
    <property type="match status" value="1"/>
</dbReference>
<dbReference type="NCBIfam" id="TIGR01410">
    <property type="entry name" value="tatB"/>
    <property type="match status" value="1"/>
</dbReference>
<evidence type="ECO:0000313" key="12">
    <source>
        <dbReference type="EMBL" id="BDW84447.1"/>
    </source>
</evidence>
<gene>
    <name evidence="9" type="primary">tatB</name>
    <name evidence="12" type="ORF">MACH21_06240</name>
</gene>
<dbReference type="AlphaFoldDB" id="A0AA48KHA7"/>
<keyword evidence="2 9" id="KW-0813">Transport</keyword>
<protein>
    <recommendedName>
        <fullName evidence="9">Sec-independent protein translocase protein TatB</fullName>
    </recommendedName>
</protein>
<dbReference type="GO" id="GO:0008320">
    <property type="term" value="F:protein transmembrane transporter activity"/>
    <property type="evidence" value="ECO:0007669"/>
    <property type="project" value="UniProtKB-UniRule"/>
</dbReference>
<proteinExistence type="inferred from homology"/>
<keyword evidence="13" id="KW-1185">Reference proteome</keyword>
<evidence type="ECO:0000256" key="3">
    <source>
        <dbReference type="ARBA" id="ARBA00022475"/>
    </source>
</evidence>
<dbReference type="PRINTS" id="PR01506">
    <property type="entry name" value="TATBPROTEIN"/>
</dbReference>
<dbReference type="EMBL" id="AP027266">
    <property type="protein sequence ID" value="BDW84447.1"/>
    <property type="molecule type" value="Genomic_DNA"/>
</dbReference>
<dbReference type="PANTHER" id="PTHR33162:SF1">
    <property type="entry name" value="SEC-INDEPENDENT PROTEIN TRANSLOCASE PROTEIN TATA, CHLOROPLASTIC"/>
    <property type="match status" value="1"/>
</dbReference>
<evidence type="ECO:0000256" key="11">
    <source>
        <dbReference type="SAM" id="Phobius"/>
    </source>
</evidence>
<evidence type="ECO:0000256" key="10">
    <source>
        <dbReference type="SAM" id="MobiDB-lite"/>
    </source>
</evidence>
<organism evidence="12 13">
    <name type="scientific">Roseicyclus marinus</name>
    <dbReference type="NCBI Taxonomy" id="2161673"/>
    <lineage>
        <taxon>Bacteria</taxon>
        <taxon>Pseudomonadati</taxon>
        <taxon>Pseudomonadota</taxon>
        <taxon>Alphaproteobacteria</taxon>
        <taxon>Rhodobacterales</taxon>
        <taxon>Roseobacteraceae</taxon>
        <taxon>Roseicyclus</taxon>
    </lineage>
</organism>
<name>A0AA48KHA7_9RHOB</name>
<evidence type="ECO:0000256" key="1">
    <source>
        <dbReference type="ARBA" id="ARBA00004167"/>
    </source>
</evidence>
<evidence type="ECO:0000256" key="9">
    <source>
        <dbReference type="HAMAP-Rule" id="MF_00237"/>
    </source>
</evidence>
<sequence length="183" mass="19379">MPDIGWMELLVIGIVALIVVGPKDLPMMFRKVGQFTGRIRAMAKDFQRAMDEAADESGMTELNRDLRKAASYASSPRKAGMNALKDAFGDDLDLELDPDKYPEGSQSRKLAEEKAAAAKARKDEAEALRQAKIDKTIADKTAAAKAAVKAPADAPAKAPVAEAGPEAAQDPAAAPARNGTTQS</sequence>
<keyword evidence="7 9" id="KW-0811">Translocation</keyword>
<dbReference type="Gene3D" id="1.20.5.3310">
    <property type="match status" value="1"/>
</dbReference>
<comment type="function">
    <text evidence="9">Part of the twin-arginine translocation (Tat) system that transports large folded proteins containing a characteristic twin-arginine motif in their signal peptide across membranes. Together with TatC, TatB is part of a receptor directly interacting with Tat signal peptides. TatB may form an oligomeric binding site that transiently accommodates folded Tat precursor proteins before their translocation.</text>
</comment>
<dbReference type="KEGG" id="rmai:MACH21_06240"/>
<dbReference type="GO" id="GO:0033281">
    <property type="term" value="C:TAT protein transport complex"/>
    <property type="evidence" value="ECO:0007669"/>
    <property type="project" value="UniProtKB-UniRule"/>
</dbReference>
<dbReference type="Proteomes" id="UP001337723">
    <property type="component" value="Chromosome"/>
</dbReference>
<feature type="region of interest" description="Disordered" evidence="10">
    <location>
        <begin position="95"/>
        <end position="116"/>
    </location>
</feature>
<dbReference type="PANTHER" id="PTHR33162">
    <property type="entry name" value="SEC-INDEPENDENT PROTEIN TRANSLOCASE PROTEIN TATA, CHLOROPLASTIC"/>
    <property type="match status" value="1"/>
</dbReference>
<comment type="subunit">
    <text evidence="9">The Tat system comprises two distinct complexes: a TatABC complex, containing multiple copies of TatA, TatB and TatC subunits, and a separate TatA complex, containing only TatA subunits. Substrates initially bind to the TatABC complex, which probably triggers association of the separate TatA complex to form the active translocon.</text>
</comment>
<evidence type="ECO:0000256" key="7">
    <source>
        <dbReference type="ARBA" id="ARBA00023010"/>
    </source>
</evidence>
<evidence type="ECO:0000256" key="4">
    <source>
        <dbReference type="ARBA" id="ARBA00022692"/>
    </source>
</evidence>
<dbReference type="GO" id="GO:0043953">
    <property type="term" value="P:protein transport by the Tat complex"/>
    <property type="evidence" value="ECO:0007669"/>
    <property type="project" value="UniProtKB-UniRule"/>
</dbReference>
<keyword evidence="3 9" id="KW-1003">Cell membrane</keyword>
<reference evidence="12 13" key="1">
    <citation type="submission" date="2023-01" db="EMBL/GenBank/DDBJ databases">
        <title>Complete genome sequence of Roseicyclus marinus strain Dej080120_10.</title>
        <authorList>
            <person name="Ueki S."/>
            <person name="Maruyama F."/>
        </authorList>
    </citation>
    <scope>NUCLEOTIDE SEQUENCE [LARGE SCALE GENOMIC DNA]</scope>
    <source>
        <strain evidence="12 13">Dej080120_10</strain>
    </source>
</reference>
<feature type="transmembrane region" description="Helical" evidence="11">
    <location>
        <begin position="6"/>
        <end position="22"/>
    </location>
</feature>
<accession>A0AA48KHA7</accession>
<evidence type="ECO:0000256" key="6">
    <source>
        <dbReference type="ARBA" id="ARBA00022989"/>
    </source>
</evidence>
<keyword evidence="6 9" id="KW-1133">Transmembrane helix</keyword>
<feature type="compositionally biased region" description="Low complexity" evidence="10">
    <location>
        <begin position="145"/>
        <end position="176"/>
    </location>
</feature>
<dbReference type="InterPro" id="IPR003369">
    <property type="entry name" value="TatA/B/E"/>
</dbReference>
<dbReference type="RefSeq" id="WP_338274324.1">
    <property type="nucleotide sequence ID" value="NZ_AP027266.1"/>
</dbReference>
<feature type="region of interest" description="Disordered" evidence="10">
    <location>
        <begin position="145"/>
        <end position="183"/>
    </location>
</feature>
<keyword evidence="5 9" id="KW-0653">Protein transport</keyword>
<keyword evidence="8 9" id="KW-0472">Membrane</keyword>
<comment type="subcellular location">
    <subcellularLocation>
        <location evidence="9">Cell membrane</location>
        <topology evidence="9">Single-pass membrane protein</topology>
    </subcellularLocation>
    <subcellularLocation>
        <location evidence="1">Membrane</location>
        <topology evidence="1">Single-pass membrane protein</topology>
    </subcellularLocation>
</comment>
<evidence type="ECO:0000313" key="13">
    <source>
        <dbReference type="Proteomes" id="UP001337723"/>
    </source>
</evidence>
<dbReference type="Pfam" id="PF02416">
    <property type="entry name" value="TatA_B_E"/>
    <property type="match status" value="1"/>
</dbReference>
<evidence type="ECO:0000256" key="5">
    <source>
        <dbReference type="ARBA" id="ARBA00022927"/>
    </source>
</evidence>
<keyword evidence="4 9" id="KW-0812">Transmembrane</keyword>